<name>A0A2P8G7V9_9BACT</name>
<dbReference type="PROSITE" id="PS51257">
    <property type="entry name" value="PROKAR_LIPOPROTEIN"/>
    <property type="match status" value="1"/>
</dbReference>
<evidence type="ECO:0000313" key="3">
    <source>
        <dbReference type="Proteomes" id="UP000241964"/>
    </source>
</evidence>
<dbReference type="AlphaFoldDB" id="A0A2P8G7V9"/>
<dbReference type="Proteomes" id="UP000241964">
    <property type="component" value="Unassembled WGS sequence"/>
</dbReference>
<proteinExistence type="predicted"/>
<evidence type="ECO:0000256" key="1">
    <source>
        <dbReference type="SAM" id="SignalP"/>
    </source>
</evidence>
<protein>
    <recommendedName>
        <fullName evidence="4">LVIVD repeat-containing protein</fullName>
    </recommendedName>
</protein>
<evidence type="ECO:0008006" key="4">
    <source>
        <dbReference type="Google" id="ProtNLM"/>
    </source>
</evidence>
<feature type="signal peptide" evidence="1">
    <location>
        <begin position="1"/>
        <end position="24"/>
    </location>
</feature>
<sequence>MAMKRTLLASCLTLLMLSCYPRDSEPFVGNVKFDGTGYRPVYKNPEEISKVEVQAAQALKTPGKIYTFDRYLFINELGKGIHIIDNTDPKKPENLSFVSILGNYDIAVKDNWLYADNFSNLLVIDIANPKVPKVVKSIPNAIPVHNYPPLQGIYFECADEKKGVVVDWEKVDMAKQPKCYR</sequence>
<comment type="caution">
    <text evidence="2">The sequence shown here is derived from an EMBL/GenBank/DDBJ whole genome shotgun (WGS) entry which is preliminary data.</text>
</comment>
<dbReference type="EMBL" id="PYAS01000004">
    <property type="protein sequence ID" value="PSL30062.1"/>
    <property type="molecule type" value="Genomic_DNA"/>
</dbReference>
<feature type="chain" id="PRO_5015155038" description="LVIVD repeat-containing protein" evidence="1">
    <location>
        <begin position="25"/>
        <end position="181"/>
    </location>
</feature>
<organism evidence="2 3">
    <name type="scientific">Dyadobacter jiangsuensis</name>
    <dbReference type="NCBI Taxonomy" id="1591085"/>
    <lineage>
        <taxon>Bacteria</taxon>
        <taxon>Pseudomonadati</taxon>
        <taxon>Bacteroidota</taxon>
        <taxon>Cytophagia</taxon>
        <taxon>Cytophagales</taxon>
        <taxon>Spirosomataceae</taxon>
        <taxon>Dyadobacter</taxon>
    </lineage>
</organism>
<gene>
    <name evidence="2" type="ORF">CLV60_1044</name>
</gene>
<keyword evidence="3" id="KW-1185">Reference proteome</keyword>
<reference evidence="2 3" key="1">
    <citation type="submission" date="2018-03" db="EMBL/GenBank/DDBJ databases">
        <title>Genomic Encyclopedia of Archaeal and Bacterial Type Strains, Phase II (KMG-II): from individual species to whole genera.</title>
        <authorList>
            <person name="Goeker M."/>
        </authorList>
    </citation>
    <scope>NUCLEOTIDE SEQUENCE [LARGE SCALE GENOMIC DNA]</scope>
    <source>
        <strain evidence="2 3">DSM 29057</strain>
    </source>
</reference>
<keyword evidence="1" id="KW-0732">Signal</keyword>
<accession>A0A2P8G7V9</accession>
<evidence type="ECO:0000313" key="2">
    <source>
        <dbReference type="EMBL" id="PSL30062.1"/>
    </source>
</evidence>